<gene>
    <name evidence="5" type="primary">LOC113497117</name>
</gene>
<comment type="similarity">
    <text evidence="1">Belongs to the insulin family.</text>
</comment>
<evidence type="ECO:0000256" key="3">
    <source>
        <dbReference type="ARBA" id="ARBA00022729"/>
    </source>
</evidence>
<keyword evidence="4" id="KW-1185">Reference proteome</keyword>
<dbReference type="PROSITE" id="PS00262">
    <property type="entry name" value="INSULIN"/>
    <property type="match status" value="1"/>
</dbReference>
<dbReference type="Proteomes" id="UP000322000">
    <property type="component" value="Chromosome 1"/>
</dbReference>
<dbReference type="GeneID" id="113497117"/>
<dbReference type="InterPro" id="IPR022353">
    <property type="entry name" value="Insulin_CS"/>
</dbReference>
<dbReference type="InterPro" id="IPR036438">
    <property type="entry name" value="Insulin-like_sf"/>
</dbReference>
<keyword evidence="2" id="KW-0165">Cleavage on pair of basic residues</keyword>
<dbReference type="SUPFAM" id="SSF56994">
    <property type="entry name" value="Insulin-like"/>
    <property type="match status" value="1"/>
</dbReference>
<dbReference type="OrthoDB" id="6993729at2759"/>
<keyword evidence="3" id="KW-0732">Signal</keyword>
<sequence length="108" mass="12483">MKRSPNKMQGKYFFLVLMITYSQHIASSHILTSSYMDMSLPSCMRLLTYRVINDLCPTYAYVDYSSEEFSGPPIIPREIAERKIQRREVVLKSCCTKPCTLTELLSLC</sequence>
<reference evidence="5" key="1">
    <citation type="submission" date="2025-08" db="UniProtKB">
        <authorList>
            <consortium name="RefSeq"/>
        </authorList>
    </citation>
    <scope>IDENTIFICATION</scope>
</reference>
<dbReference type="GO" id="GO:0005576">
    <property type="term" value="C:extracellular region"/>
    <property type="evidence" value="ECO:0007669"/>
    <property type="project" value="UniProtKB-ARBA"/>
</dbReference>
<dbReference type="AlphaFoldDB" id="A0A7E5VVE0"/>
<dbReference type="RefSeq" id="XP_026732305.1">
    <property type="nucleotide sequence ID" value="XM_026876504.1"/>
</dbReference>
<proteinExistence type="inferred from homology"/>
<evidence type="ECO:0000313" key="4">
    <source>
        <dbReference type="Proteomes" id="UP000322000"/>
    </source>
</evidence>
<protein>
    <submittedName>
        <fullName evidence="5">Uncharacterized protein LOC113497117</fullName>
    </submittedName>
</protein>
<organism evidence="4 5">
    <name type="scientific">Trichoplusia ni</name>
    <name type="common">Cabbage looper</name>
    <dbReference type="NCBI Taxonomy" id="7111"/>
    <lineage>
        <taxon>Eukaryota</taxon>
        <taxon>Metazoa</taxon>
        <taxon>Ecdysozoa</taxon>
        <taxon>Arthropoda</taxon>
        <taxon>Hexapoda</taxon>
        <taxon>Insecta</taxon>
        <taxon>Pterygota</taxon>
        <taxon>Neoptera</taxon>
        <taxon>Endopterygota</taxon>
        <taxon>Lepidoptera</taxon>
        <taxon>Glossata</taxon>
        <taxon>Ditrysia</taxon>
        <taxon>Noctuoidea</taxon>
        <taxon>Noctuidae</taxon>
        <taxon>Plusiinae</taxon>
        <taxon>Trichoplusia</taxon>
    </lineage>
</organism>
<dbReference type="KEGG" id="tnl:113497117"/>
<evidence type="ECO:0000256" key="1">
    <source>
        <dbReference type="ARBA" id="ARBA00009034"/>
    </source>
</evidence>
<evidence type="ECO:0000256" key="2">
    <source>
        <dbReference type="ARBA" id="ARBA00022685"/>
    </source>
</evidence>
<accession>A0A7E5VVE0</accession>
<name>A0A7E5VVE0_TRINI</name>
<dbReference type="InParanoid" id="A0A7E5VVE0"/>
<evidence type="ECO:0000313" key="5">
    <source>
        <dbReference type="RefSeq" id="XP_026732305.1"/>
    </source>
</evidence>